<proteinExistence type="predicted"/>
<evidence type="ECO:0000259" key="2">
    <source>
        <dbReference type="Pfam" id="PF01738"/>
    </source>
</evidence>
<dbReference type="OrthoDB" id="9776685at2"/>
<feature type="domain" description="Dienelactone hydrolase" evidence="2">
    <location>
        <begin position="233"/>
        <end position="293"/>
    </location>
</feature>
<sequence>MQLLKRAEFGRKYRKYLYRSILSLFIIFNILAYLGAYAMTHFVSPGQFGWGQPKPNSSSIPTDLGLKYITQRIPIGQTEWLETWFIPARSPTSKGTVILFPGNGGSKAKQLLRPARVFHTLGYNTLLVDFRGVGGSSGNTTTLGMREAEDVAASFRHTQTLQPQQPIVLYGVSMGTSAILKAVAERKVNPHAIILELPFARLVDALGSRLNETSIPTFPMAQLTLAWGSIQHGYNGFVHNPEDYASQVKCPTLILHGKLDKWTTAAQIDRIERNLQGIKQLSIFPNAGHDLLVTVDRDRWMQQIEQFLEQVKIR</sequence>
<dbReference type="Pfam" id="PF01738">
    <property type="entry name" value="DLH"/>
    <property type="match status" value="1"/>
</dbReference>
<dbReference type="EMBL" id="CP003600">
    <property type="protein sequence ID" value="AFY94942.1"/>
    <property type="molecule type" value="Genomic_DNA"/>
</dbReference>
<dbReference type="Gene3D" id="3.40.50.1820">
    <property type="entry name" value="alpha/beta hydrolase"/>
    <property type="match status" value="1"/>
</dbReference>
<dbReference type="PANTHER" id="PTHR12277:SF81">
    <property type="entry name" value="PROTEIN ABHD13"/>
    <property type="match status" value="1"/>
</dbReference>
<dbReference type="eggNOG" id="COG1073">
    <property type="taxonomic scope" value="Bacteria"/>
</dbReference>
<protein>
    <submittedName>
        <fullName evidence="4">Lysophospholipase</fullName>
    </submittedName>
</protein>
<name>K9UIK6_CHAP6</name>
<dbReference type="Pfam" id="PF12146">
    <property type="entry name" value="Hydrolase_4"/>
    <property type="match status" value="1"/>
</dbReference>
<dbReference type="RefSeq" id="WP_015161056.1">
    <property type="nucleotide sequence ID" value="NC_019697.1"/>
</dbReference>
<evidence type="ECO:0000313" key="4">
    <source>
        <dbReference type="EMBL" id="AFY94942.1"/>
    </source>
</evidence>
<accession>K9UIK6</accession>
<dbReference type="HOGENOM" id="CLU_029375_6_1_3"/>
<dbReference type="InterPro" id="IPR022742">
    <property type="entry name" value="Hydrolase_4"/>
</dbReference>
<dbReference type="InterPro" id="IPR002925">
    <property type="entry name" value="Dienelactn_hydro"/>
</dbReference>
<evidence type="ECO:0000256" key="1">
    <source>
        <dbReference type="SAM" id="Phobius"/>
    </source>
</evidence>
<feature type="transmembrane region" description="Helical" evidence="1">
    <location>
        <begin position="21"/>
        <end position="39"/>
    </location>
</feature>
<organism evidence="4 5">
    <name type="scientific">Chamaesiphon minutus (strain ATCC 27169 / PCC 6605)</name>
    <dbReference type="NCBI Taxonomy" id="1173020"/>
    <lineage>
        <taxon>Bacteria</taxon>
        <taxon>Bacillati</taxon>
        <taxon>Cyanobacteriota</taxon>
        <taxon>Cyanophyceae</taxon>
        <taxon>Gomontiellales</taxon>
        <taxon>Chamaesiphonaceae</taxon>
        <taxon>Chamaesiphon</taxon>
    </lineage>
</organism>
<feature type="domain" description="Serine aminopeptidase S33" evidence="3">
    <location>
        <begin position="93"/>
        <end position="203"/>
    </location>
</feature>
<reference evidence="4 5" key="1">
    <citation type="submission" date="2012-05" db="EMBL/GenBank/DDBJ databases">
        <title>Finished chromosome of genome of Chamaesiphon sp. PCC 6605.</title>
        <authorList>
            <consortium name="US DOE Joint Genome Institute"/>
            <person name="Gugger M."/>
            <person name="Coursin T."/>
            <person name="Rippka R."/>
            <person name="Tandeau De Marsac N."/>
            <person name="Huntemann M."/>
            <person name="Wei C.-L."/>
            <person name="Han J."/>
            <person name="Detter J.C."/>
            <person name="Han C."/>
            <person name="Tapia R."/>
            <person name="Chen A."/>
            <person name="Kyrpides N."/>
            <person name="Mavromatis K."/>
            <person name="Markowitz V."/>
            <person name="Szeto E."/>
            <person name="Ivanova N."/>
            <person name="Pagani I."/>
            <person name="Pati A."/>
            <person name="Goodwin L."/>
            <person name="Nordberg H.P."/>
            <person name="Cantor M.N."/>
            <person name="Hua S.X."/>
            <person name="Woyke T."/>
            <person name="Kerfeld C.A."/>
        </authorList>
    </citation>
    <scope>NUCLEOTIDE SEQUENCE [LARGE SCALE GENOMIC DNA]</scope>
    <source>
        <strain evidence="5">ATCC 27169 / PCC 6605</strain>
    </source>
</reference>
<dbReference type="KEGG" id="cmp:Cha6605_3980"/>
<evidence type="ECO:0000313" key="5">
    <source>
        <dbReference type="Proteomes" id="UP000010366"/>
    </source>
</evidence>
<dbReference type="STRING" id="1173020.Cha6605_3980"/>
<dbReference type="AlphaFoldDB" id="K9UIK6"/>
<keyword evidence="1" id="KW-1133">Transmembrane helix</keyword>
<keyword evidence="1" id="KW-0472">Membrane</keyword>
<dbReference type="GO" id="GO:0016787">
    <property type="term" value="F:hydrolase activity"/>
    <property type="evidence" value="ECO:0007669"/>
    <property type="project" value="InterPro"/>
</dbReference>
<dbReference type="InterPro" id="IPR029058">
    <property type="entry name" value="AB_hydrolase_fold"/>
</dbReference>
<dbReference type="PANTHER" id="PTHR12277">
    <property type="entry name" value="ALPHA/BETA HYDROLASE DOMAIN-CONTAINING PROTEIN"/>
    <property type="match status" value="1"/>
</dbReference>
<gene>
    <name evidence="4" type="ORF">Cha6605_3980</name>
</gene>
<keyword evidence="1" id="KW-0812">Transmembrane</keyword>
<keyword evidence="5" id="KW-1185">Reference proteome</keyword>
<dbReference type="SUPFAM" id="SSF53474">
    <property type="entry name" value="alpha/beta-Hydrolases"/>
    <property type="match status" value="1"/>
</dbReference>
<dbReference type="Proteomes" id="UP000010366">
    <property type="component" value="Chromosome"/>
</dbReference>
<evidence type="ECO:0000259" key="3">
    <source>
        <dbReference type="Pfam" id="PF12146"/>
    </source>
</evidence>